<keyword evidence="2" id="KW-0677">Repeat</keyword>
<evidence type="ECO:0000313" key="11">
    <source>
        <dbReference type="Proteomes" id="UP000614601"/>
    </source>
</evidence>
<dbReference type="Gene3D" id="1.25.40.20">
    <property type="entry name" value="Ankyrin repeat-containing domain"/>
    <property type="match status" value="1"/>
</dbReference>
<dbReference type="PROSITE" id="PS50088">
    <property type="entry name" value="ANK_REPEAT"/>
    <property type="match status" value="1"/>
</dbReference>
<sequence length="477" mass="55184">MSSRVEPSRKLAMPLKHGPPAYNIMSWEHCTQATVSSIEPKDYPLHHAAFLNDIEWAKRIIAKGEVSIDKQNVHGDTALHVATMMGHKEMIYLLLDANACVKMKNNQGWNPMIEAISYGNRDIIKEMLKVLRLQAVRGLAERKPHLFKILGELPDFYMELKWDFHSWIPLLSRMLPSDVCRIYKCKTSLRMDTSLVDVNDKKWERGDISLLFNAFNDEEEARLILVDNGQKTYTHVKGQQNYEELDEEVDVLMSSDIVDMHMSTKPITFERAKSGWIFRQEKTEDIAGFSGDFYFVNNMNLITKKRREHLSTEDVKKNKSIMKKFTAGAKLSEEDFEQLGAIPHRPSLPPPDKPDITFEEYTQMLEHPMLARKHDLKTNTRTFSAMVAMSSDFPLQLQTLIDILEVLAPFKHINKLRDFCRLKMPPGFPIKLEIPIVPTISAKVTFQNFEWLAQRDLPKSMFCIPKNYRLAKPRLSM</sequence>
<accession>A0A811K392</accession>
<dbReference type="AlphaFoldDB" id="A0A811K392"/>
<dbReference type="GO" id="GO:0005102">
    <property type="term" value="F:signaling receptor binding"/>
    <property type="evidence" value="ECO:0007669"/>
    <property type="project" value="TreeGrafter"/>
</dbReference>
<evidence type="ECO:0000256" key="3">
    <source>
        <dbReference type="ARBA" id="ARBA00022824"/>
    </source>
</evidence>
<dbReference type="EMBL" id="CAJFCW020000002">
    <property type="protein sequence ID" value="CAG9091265.1"/>
    <property type="molecule type" value="Genomic_DNA"/>
</dbReference>
<dbReference type="InterPro" id="IPR002110">
    <property type="entry name" value="Ankyrin_rpt"/>
</dbReference>
<evidence type="ECO:0000256" key="5">
    <source>
        <dbReference type="ARBA" id="ARBA00023136"/>
    </source>
</evidence>
<evidence type="ECO:0000256" key="2">
    <source>
        <dbReference type="ARBA" id="ARBA00022737"/>
    </source>
</evidence>
<dbReference type="EMBL" id="CAJFDH010000002">
    <property type="protein sequence ID" value="CAD5210401.1"/>
    <property type="molecule type" value="Genomic_DNA"/>
</dbReference>
<dbReference type="PANTHER" id="PTHR12447:SF25">
    <property type="entry name" value="ANKYRIN REPEAT DOMAIN-CONTAINING PROTEIN 13C"/>
    <property type="match status" value="1"/>
</dbReference>
<evidence type="ECO:0000256" key="6">
    <source>
        <dbReference type="ARBA" id="ARBA00023186"/>
    </source>
</evidence>
<evidence type="ECO:0000256" key="7">
    <source>
        <dbReference type="ARBA" id="ARBA00037107"/>
    </source>
</evidence>
<dbReference type="InterPro" id="IPR036770">
    <property type="entry name" value="Ankyrin_rpt-contain_sf"/>
</dbReference>
<keyword evidence="4 8" id="KW-0040">ANK repeat</keyword>
<dbReference type="GO" id="GO:0006621">
    <property type="term" value="P:protein retention in ER lumen"/>
    <property type="evidence" value="ECO:0007669"/>
    <property type="project" value="TreeGrafter"/>
</dbReference>
<dbReference type="PANTHER" id="PTHR12447">
    <property type="entry name" value="ANKYRIN REPEAT DOMAIN-CONTAINING PROTEIN 13"/>
    <property type="match status" value="1"/>
</dbReference>
<comment type="function">
    <text evidence="7">Acts as a molecular chaperone for G protein-coupled receptors, regulating their biogenesis and exit from the ER.</text>
</comment>
<keyword evidence="6" id="KW-0143">Chaperone</keyword>
<dbReference type="SUPFAM" id="SSF48403">
    <property type="entry name" value="Ankyrin repeat"/>
    <property type="match status" value="1"/>
</dbReference>
<keyword evidence="3" id="KW-0256">Endoplasmic reticulum</keyword>
<dbReference type="Pfam" id="PF12796">
    <property type="entry name" value="Ank_2"/>
    <property type="match status" value="1"/>
</dbReference>
<feature type="domain" description="Ankyrin repeat" evidence="9">
    <location>
        <begin position="190"/>
        <end position="453"/>
    </location>
</feature>
<protein>
    <recommendedName>
        <fullName evidence="9">Ankyrin repeat domain-containing protein</fullName>
    </recommendedName>
</protein>
<evidence type="ECO:0000313" key="10">
    <source>
        <dbReference type="EMBL" id="CAD5210401.1"/>
    </source>
</evidence>
<reference evidence="10" key="1">
    <citation type="submission" date="2020-09" db="EMBL/GenBank/DDBJ databases">
        <authorList>
            <person name="Kikuchi T."/>
        </authorList>
    </citation>
    <scope>NUCLEOTIDE SEQUENCE</scope>
    <source>
        <strain evidence="10">SH1</strain>
    </source>
</reference>
<dbReference type="Proteomes" id="UP000614601">
    <property type="component" value="Unassembled WGS sequence"/>
</dbReference>
<dbReference type="Pfam" id="PF11904">
    <property type="entry name" value="ANKRD13_C"/>
    <property type="match status" value="1"/>
</dbReference>
<dbReference type="GO" id="GO:0005789">
    <property type="term" value="C:endoplasmic reticulum membrane"/>
    <property type="evidence" value="ECO:0007669"/>
    <property type="project" value="UniProtKB-SubCell"/>
</dbReference>
<organism evidence="10 11">
    <name type="scientific">Bursaphelenchus okinawaensis</name>
    <dbReference type="NCBI Taxonomy" id="465554"/>
    <lineage>
        <taxon>Eukaryota</taxon>
        <taxon>Metazoa</taxon>
        <taxon>Ecdysozoa</taxon>
        <taxon>Nematoda</taxon>
        <taxon>Chromadorea</taxon>
        <taxon>Rhabditida</taxon>
        <taxon>Tylenchina</taxon>
        <taxon>Tylenchomorpha</taxon>
        <taxon>Aphelenchoidea</taxon>
        <taxon>Aphelenchoididae</taxon>
        <taxon>Bursaphelenchus</taxon>
    </lineage>
</organism>
<comment type="subcellular location">
    <subcellularLocation>
        <location evidence="1">Endoplasmic reticulum membrane</location>
    </subcellularLocation>
</comment>
<dbReference type="Proteomes" id="UP000783686">
    <property type="component" value="Unassembled WGS sequence"/>
</dbReference>
<gene>
    <name evidence="10" type="ORF">BOKJ2_LOCUS3169</name>
</gene>
<keyword evidence="11" id="KW-1185">Reference proteome</keyword>
<proteinExistence type="predicted"/>
<dbReference type="InterPro" id="IPR021832">
    <property type="entry name" value="ANKRD13"/>
</dbReference>
<dbReference type="InterPro" id="IPR055285">
    <property type="entry name" value="ANKRD13_C"/>
</dbReference>
<feature type="repeat" description="ANK" evidence="8">
    <location>
        <begin position="74"/>
        <end position="106"/>
    </location>
</feature>
<evidence type="ECO:0000256" key="8">
    <source>
        <dbReference type="PROSITE-ProRule" id="PRU00023"/>
    </source>
</evidence>
<name>A0A811K392_9BILA</name>
<evidence type="ECO:0000256" key="4">
    <source>
        <dbReference type="ARBA" id="ARBA00023043"/>
    </source>
</evidence>
<evidence type="ECO:0000259" key="9">
    <source>
        <dbReference type="Pfam" id="PF11904"/>
    </source>
</evidence>
<evidence type="ECO:0000256" key="1">
    <source>
        <dbReference type="ARBA" id="ARBA00004586"/>
    </source>
</evidence>
<dbReference type="OrthoDB" id="1585644at2759"/>
<keyword evidence="5" id="KW-0472">Membrane</keyword>
<dbReference type="PROSITE" id="PS50297">
    <property type="entry name" value="ANK_REP_REGION"/>
    <property type="match status" value="1"/>
</dbReference>
<dbReference type="SMART" id="SM00248">
    <property type="entry name" value="ANK"/>
    <property type="match status" value="3"/>
</dbReference>
<comment type="caution">
    <text evidence="10">The sequence shown here is derived from an EMBL/GenBank/DDBJ whole genome shotgun (WGS) entry which is preliminary data.</text>
</comment>